<gene>
    <name evidence="10" type="ORF">I313_02211</name>
</gene>
<evidence type="ECO:0000256" key="3">
    <source>
        <dbReference type="ARBA" id="ARBA00012759"/>
    </source>
</evidence>
<feature type="region of interest" description="Disordered" evidence="8">
    <location>
        <begin position="848"/>
        <end position="879"/>
    </location>
</feature>
<dbReference type="InterPro" id="IPR050185">
    <property type="entry name" value="Ub_carboxyl-term_hydrolase"/>
</dbReference>
<dbReference type="Pfam" id="PF00443">
    <property type="entry name" value="UCH"/>
    <property type="match status" value="1"/>
</dbReference>
<evidence type="ECO:0000313" key="10">
    <source>
        <dbReference type="EMBL" id="KIR42049.1"/>
    </source>
</evidence>
<evidence type="ECO:0000259" key="9">
    <source>
        <dbReference type="PROSITE" id="PS50235"/>
    </source>
</evidence>
<evidence type="ECO:0000256" key="8">
    <source>
        <dbReference type="SAM" id="MobiDB-lite"/>
    </source>
</evidence>
<keyword evidence="7" id="KW-0788">Thiol protease</keyword>
<dbReference type="PANTHER" id="PTHR21646:SF24">
    <property type="entry name" value="UBIQUITIN CARBOXYL-TERMINAL HYDROLASE"/>
    <property type="match status" value="1"/>
</dbReference>
<dbReference type="EC" id="3.4.19.12" evidence="3"/>
<keyword evidence="6 10" id="KW-0378">Hydrolase</keyword>
<feature type="compositionally biased region" description="Polar residues" evidence="8">
    <location>
        <begin position="424"/>
        <end position="435"/>
    </location>
</feature>
<dbReference type="SUPFAM" id="SSF54001">
    <property type="entry name" value="Cysteine proteinases"/>
    <property type="match status" value="1"/>
</dbReference>
<dbReference type="PROSITE" id="PS00972">
    <property type="entry name" value="USP_1"/>
    <property type="match status" value="1"/>
</dbReference>
<evidence type="ECO:0000313" key="11">
    <source>
        <dbReference type="Proteomes" id="UP000053392"/>
    </source>
</evidence>
<feature type="region of interest" description="Disordered" evidence="8">
    <location>
        <begin position="978"/>
        <end position="1006"/>
    </location>
</feature>
<sequence>MSSQDLLGTLKRPRSTSRPPSPSSGSSPKRAASEDPFPSSSDSGRVFDHLITDNGSMVAASSPLRQDIGDNESNKSWVELTQQVKLGSDGEEDMKGDTTLRADGEPTLVSQEIWKERNNELLGLLPPPFNHYERYYILPKSIVQKVQLLALSDADDTAVQPEDFAEAMEKLVPDHSAETFWVIQSEETTAGHKLIGKAKKEDVWVLGDVEENEDYVFVPEAGWQKVLEWFGPYDGPSLPRYCVPPDNIEIIPANLRLFIVFPADTIATTSQPDESIQSVLLAPSTTPIKTFENFAVSVCNQEIDSSRLAGQWATRLWKIEKSGENDESLLKSGSLEITPKALISTKCELIDTSNAEENLAEAILGNSKSQIVAIEFGKIPEGSSTPVWNVEVNSDKQAIEKSNKPAPLFSKPAFFSGSGKAATESASTTDAIQRRSQTKERKGKGLVGLQNLGNTCFMNSAVQCLSNTKELSQYFLSGVYTDELNRDNPLGMQGQIAEAFGQVVENLWAPSSSMHSSYSPRQLKWTTSRFAPQFAGYGQHDTQEFIAFLLDGLHEDLNRILKKPYIEKPDWKPGGGDKELAELGKECWDGYKKRNDSVIVDLFQGQLKSTLVCPECHKESITFDPFMYLTVPLPIAQNRQFKVTFVPRDIEKPPVIVKLLISQNASFAQVKDKLGSLFDCKGSSILGFDLWNNRPYAWWADSDHNSEAKDTDEVIFYELEPSVSVSVSRGRFGSQARTFSQDGSLTVPVYTFRTVESSRGGYRAGDVPSDLSLKPFFITLTKDEASDPVAVREAIMRGYARFIKPHAKENIYVPAFSAEARAPTPPKSDDGESVTVIHMNDDQATVVEVPSSQQSSADISTPVTEDASMEVDSAPSPTAVTGLQLNGSTTSLLSTQSIKSSTSSSGKLVPRADLFRVYVADPAGDFSFKNFRSSEKKNDAAHLYDKDITSASRSWSLLESRKKKAKKHIVNRLASGISSMVNPSHNSEDEALSDASTATSPSKIEKKKEKLANSKLVVRPGEGIFCEWSGADFAEWLNDNVKGEDVIDPAISKDLAKKREGKHIGIEDCLDEFSKEETLGQDDLWYCPVCKKHQAATKKLEIYKAPDILVICIKRFGSSRRMGDKLDNLVHFPIDGLDLEDRIGERQVAKTLKLSGEDIEAYGIEDDGEPLLYDLYAVDNHFGGMGGGHYTAFCRNQVDNQWYNYDDSRVSKADVSSVQSRAAYLLFYRRRTSRPIGGESRIKAEEASRNVASAPASPDAGAPTESSTMPSTAFVSARTTPTRELSPDLSSDELPSYSQVPSPPTLGTSAPPSPTVSDDSFPAPETYSRGVDIASVGQSIGFGNTAWGTSAKVPESGHSFGTMTRAEWLDSPAQPVGMERMSTNTDVEEDRSNVLTALQGDEDTRETKDEDVEMELQ</sequence>
<feature type="region of interest" description="Disordered" evidence="8">
    <location>
        <begin position="1"/>
        <end position="52"/>
    </location>
</feature>
<feature type="domain" description="USP" evidence="9">
    <location>
        <begin position="447"/>
        <end position="1231"/>
    </location>
</feature>
<evidence type="ECO:0000256" key="7">
    <source>
        <dbReference type="ARBA" id="ARBA00022807"/>
    </source>
</evidence>
<feature type="compositionally biased region" description="Acidic residues" evidence="8">
    <location>
        <begin position="1400"/>
        <end position="1417"/>
    </location>
</feature>
<name>A0A0D0V648_9TREE</name>
<dbReference type="InterPro" id="IPR035927">
    <property type="entry name" value="DUSP-like_sf"/>
</dbReference>
<dbReference type="PROSITE" id="PS50235">
    <property type="entry name" value="USP_3"/>
    <property type="match status" value="1"/>
</dbReference>
<dbReference type="InterPro" id="IPR018200">
    <property type="entry name" value="USP_CS"/>
</dbReference>
<feature type="region of interest" description="Disordered" evidence="8">
    <location>
        <begin position="1238"/>
        <end position="1327"/>
    </location>
</feature>
<dbReference type="GO" id="GO:0006508">
    <property type="term" value="P:proteolysis"/>
    <property type="evidence" value="ECO:0007669"/>
    <property type="project" value="UniProtKB-KW"/>
</dbReference>
<dbReference type="InterPro" id="IPR038765">
    <property type="entry name" value="Papain-like_cys_pep_sf"/>
</dbReference>
<dbReference type="InterPro" id="IPR028889">
    <property type="entry name" value="USP"/>
</dbReference>
<feature type="compositionally biased region" description="Polar residues" evidence="8">
    <location>
        <begin position="850"/>
        <end position="863"/>
    </location>
</feature>
<feature type="compositionally biased region" description="Polar residues" evidence="8">
    <location>
        <begin position="1264"/>
        <end position="1283"/>
    </location>
</feature>
<protein>
    <recommendedName>
        <fullName evidence="3">ubiquitinyl hydrolase 1</fullName>
        <ecNumber evidence="3">3.4.19.12</ecNumber>
    </recommendedName>
</protein>
<feature type="region of interest" description="Disordered" evidence="8">
    <location>
        <begin position="420"/>
        <end position="444"/>
    </location>
</feature>
<proteinExistence type="inferred from homology"/>
<dbReference type="CDD" id="cd02674">
    <property type="entry name" value="Peptidase_C19R"/>
    <property type="match status" value="1"/>
</dbReference>
<feature type="compositionally biased region" description="Low complexity" evidence="8">
    <location>
        <begin position="1252"/>
        <end position="1263"/>
    </location>
</feature>
<dbReference type="PROSITE" id="PS00973">
    <property type="entry name" value="USP_2"/>
    <property type="match status" value="1"/>
</dbReference>
<comment type="similarity">
    <text evidence="2">Belongs to the peptidase C19 family.</text>
</comment>
<evidence type="ECO:0000256" key="5">
    <source>
        <dbReference type="ARBA" id="ARBA00022786"/>
    </source>
</evidence>
<feature type="region of interest" description="Disordered" evidence="8">
    <location>
        <begin position="1370"/>
        <end position="1417"/>
    </location>
</feature>
<comment type="catalytic activity">
    <reaction evidence="1">
        <text>Thiol-dependent hydrolysis of ester, thioester, amide, peptide and isopeptide bonds formed by the C-terminal Gly of ubiquitin (a 76-residue protein attached to proteins as an intracellular targeting signal).</text>
        <dbReference type="EC" id="3.4.19.12"/>
    </reaction>
</comment>
<keyword evidence="4" id="KW-0645">Protease</keyword>
<dbReference type="PANTHER" id="PTHR21646">
    <property type="entry name" value="UBIQUITIN CARBOXYL-TERMINAL HYDROLASE"/>
    <property type="match status" value="1"/>
</dbReference>
<dbReference type="EMBL" id="KN847899">
    <property type="protein sequence ID" value="KIR42049.1"/>
    <property type="molecule type" value="Genomic_DNA"/>
</dbReference>
<dbReference type="HOGENOM" id="CLU_001060_7_1_1"/>
<keyword evidence="5" id="KW-0833">Ubl conjugation pathway</keyword>
<dbReference type="InterPro" id="IPR001394">
    <property type="entry name" value="Peptidase_C19_UCH"/>
</dbReference>
<dbReference type="GO" id="GO:0004843">
    <property type="term" value="F:cysteine-type deubiquitinase activity"/>
    <property type="evidence" value="ECO:0007669"/>
    <property type="project" value="UniProtKB-EC"/>
</dbReference>
<evidence type="ECO:0000256" key="2">
    <source>
        <dbReference type="ARBA" id="ARBA00009085"/>
    </source>
</evidence>
<dbReference type="Proteomes" id="UP000053392">
    <property type="component" value="Unassembled WGS sequence"/>
</dbReference>
<dbReference type="Gene3D" id="3.90.70.10">
    <property type="entry name" value="Cysteine proteinases"/>
    <property type="match status" value="2"/>
</dbReference>
<organism evidence="10 11">
    <name type="scientific">Cryptococcus deuterogattii Ram5</name>
    <dbReference type="NCBI Taxonomy" id="1296110"/>
    <lineage>
        <taxon>Eukaryota</taxon>
        <taxon>Fungi</taxon>
        <taxon>Dikarya</taxon>
        <taxon>Basidiomycota</taxon>
        <taxon>Agaricomycotina</taxon>
        <taxon>Tremellomycetes</taxon>
        <taxon>Tremellales</taxon>
        <taxon>Cryptococcaceae</taxon>
        <taxon>Cryptococcus</taxon>
        <taxon>Cryptococcus gattii species complex</taxon>
    </lineage>
</organism>
<feature type="compositionally biased region" description="Low complexity" evidence="8">
    <location>
        <begin position="1287"/>
        <end position="1296"/>
    </location>
</feature>
<dbReference type="SUPFAM" id="SSF143791">
    <property type="entry name" value="DUSP-like"/>
    <property type="match status" value="1"/>
</dbReference>
<evidence type="ECO:0000256" key="6">
    <source>
        <dbReference type="ARBA" id="ARBA00022801"/>
    </source>
</evidence>
<accession>A0A0D0V648</accession>
<reference evidence="10 11" key="1">
    <citation type="submission" date="2015-01" db="EMBL/GenBank/DDBJ databases">
        <title>The Genome Sequence of Cryptococcus gattii Ram5.</title>
        <authorList>
            <consortium name="The Broad Institute Genomics Platform"/>
            <person name="Cuomo C."/>
            <person name="Litvintseva A."/>
            <person name="Chen Y."/>
            <person name="Heitman J."/>
            <person name="Sun S."/>
            <person name="Springer D."/>
            <person name="Dromer F."/>
            <person name="Young S."/>
            <person name="Zeng Q."/>
            <person name="Gargeya S."/>
            <person name="Abouelleil A."/>
            <person name="Alvarado L."/>
            <person name="Chapman S.B."/>
            <person name="Gainer-Dewar J."/>
            <person name="Goldberg J."/>
            <person name="Griggs A."/>
            <person name="Gujja S."/>
            <person name="Hansen M."/>
            <person name="Howarth C."/>
            <person name="Imamovic A."/>
            <person name="Larimer J."/>
            <person name="Murphy C."/>
            <person name="Naylor J."/>
            <person name="Pearson M."/>
            <person name="Priest M."/>
            <person name="Roberts A."/>
            <person name="Saif S."/>
            <person name="Shea T."/>
            <person name="Sykes S."/>
            <person name="Wortman J."/>
            <person name="Nusbaum C."/>
            <person name="Birren B."/>
        </authorList>
    </citation>
    <scope>NUCLEOTIDE SEQUENCE [LARGE SCALE GENOMIC DNA]</scope>
    <source>
        <strain evidence="10 11">Ram5</strain>
    </source>
</reference>
<dbReference type="Gene3D" id="3.30.2230.10">
    <property type="entry name" value="DUSP-like"/>
    <property type="match status" value="1"/>
</dbReference>
<evidence type="ECO:0000256" key="4">
    <source>
        <dbReference type="ARBA" id="ARBA00022670"/>
    </source>
</evidence>
<feature type="compositionally biased region" description="Polar residues" evidence="8">
    <location>
        <begin position="1297"/>
        <end position="1318"/>
    </location>
</feature>
<evidence type="ECO:0000256" key="1">
    <source>
        <dbReference type="ARBA" id="ARBA00000707"/>
    </source>
</evidence>
<dbReference type="GO" id="GO:0016579">
    <property type="term" value="P:protein deubiquitination"/>
    <property type="evidence" value="ECO:0007669"/>
    <property type="project" value="InterPro"/>
</dbReference>
<keyword evidence="11" id="KW-1185">Reference proteome</keyword>
<dbReference type="OrthoDB" id="292964at2759"/>